<protein>
    <submittedName>
        <fullName evidence="1">Uncharacterized protein</fullName>
    </submittedName>
</protein>
<evidence type="ECO:0000313" key="1">
    <source>
        <dbReference type="EMBL" id="KQK26025.1"/>
    </source>
</evidence>
<dbReference type="OrthoDB" id="1245572at2"/>
<sequence length="173" mass="20110">MKILLFLFFPFITFYAQTNDFPLKNQDFSKILLNENLGFDGKIADEKIDVRFTSVVKDLKKPEIYFVKGIYTTNGKTLSYEGKLTFNYVFNVKDLPDNLLIFGDFQLNGNQPDIDDGFFKGKFRIQTLKNENERGNFSSTTFKGIWKNLDSGKESDVWFSNFSHNDISKVIFK</sequence>
<dbReference type="AlphaFoldDB" id="A0A0Q3LS84"/>
<reference evidence="1 2" key="1">
    <citation type="submission" date="2015-10" db="EMBL/GenBank/DDBJ databases">
        <title>Chryseobacterium aquaticum genome.</title>
        <authorList>
            <person name="Newman J.D."/>
            <person name="Ferguson M.B."/>
            <person name="Miller J.R."/>
        </authorList>
    </citation>
    <scope>NUCLEOTIDE SEQUENCE [LARGE SCALE GENOMIC DNA]</scope>
    <source>
        <strain evidence="1 2">KCTC 12483</strain>
    </source>
</reference>
<gene>
    <name evidence="1" type="ORF">AR438_10615</name>
</gene>
<dbReference type="Proteomes" id="UP000051682">
    <property type="component" value="Unassembled WGS sequence"/>
</dbReference>
<name>A0A0Q3LS84_9FLAO</name>
<accession>A0A0Q3LS84</accession>
<organism evidence="1 2">
    <name type="scientific">Chryseobacterium aquaticum</name>
    <dbReference type="NCBI Taxonomy" id="452084"/>
    <lineage>
        <taxon>Bacteria</taxon>
        <taxon>Pseudomonadati</taxon>
        <taxon>Bacteroidota</taxon>
        <taxon>Flavobacteriia</taxon>
        <taxon>Flavobacteriales</taxon>
        <taxon>Weeksellaceae</taxon>
        <taxon>Chryseobacterium group</taxon>
        <taxon>Chryseobacterium</taxon>
    </lineage>
</organism>
<dbReference type="STRING" id="452084.AR438_10615"/>
<dbReference type="EMBL" id="LLYZ01000005">
    <property type="protein sequence ID" value="KQK26025.1"/>
    <property type="molecule type" value="Genomic_DNA"/>
</dbReference>
<proteinExistence type="predicted"/>
<comment type="caution">
    <text evidence="1">The sequence shown here is derived from an EMBL/GenBank/DDBJ whole genome shotgun (WGS) entry which is preliminary data.</text>
</comment>
<evidence type="ECO:0000313" key="2">
    <source>
        <dbReference type="Proteomes" id="UP000051682"/>
    </source>
</evidence>
<dbReference type="RefSeq" id="WP_056015068.1">
    <property type="nucleotide sequence ID" value="NZ_LLYZ01000005.1"/>
</dbReference>
<keyword evidence="2" id="KW-1185">Reference proteome</keyword>